<accession>A0A1T5BPX2</accession>
<evidence type="ECO:0000313" key="2">
    <source>
        <dbReference type="Proteomes" id="UP000189818"/>
    </source>
</evidence>
<reference evidence="2" key="1">
    <citation type="submission" date="2017-02" db="EMBL/GenBank/DDBJ databases">
        <authorList>
            <person name="Varghese N."/>
            <person name="Submissions S."/>
        </authorList>
    </citation>
    <scope>NUCLEOTIDE SEQUENCE [LARGE SCALE GENOMIC DNA]</scope>
    <source>
        <strain evidence="2">UM2</strain>
    </source>
</reference>
<keyword evidence="2" id="KW-1185">Reference proteome</keyword>
<dbReference type="AlphaFoldDB" id="A0A1T5BPX2"/>
<name>A0A1T5BPX2_9SPHN</name>
<evidence type="ECO:0008006" key="3">
    <source>
        <dbReference type="Google" id="ProtNLM"/>
    </source>
</evidence>
<dbReference type="EMBL" id="FUYM01000003">
    <property type="protein sequence ID" value="SKB48943.1"/>
    <property type="molecule type" value="Genomic_DNA"/>
</dbReference>
<proteinExistence type="predicted"/>
<sequence length="134" mass="14102">MAYTAPTPADLTMRYPAFAAVGDTVIQYWLDDSLRFVTDCWIEGDRAAAMMAYAAHQMAMNGLGGGIAGDLPAGLTRFRSGAMDVAFSDAAAARSAAGGYGATRYGQEFALLQRRSKGGARLVGCPARPCRPLS</sequence>
<protein>
    <recommendedName>
        <fullName evidence="3">DUF4054 domain-containing protein</fullName>
    </recommendedName>
</protein>
<dbReference type="STRING" id="439228.SAMN06295920_103165"/>
<dbReference type="OrthoDB" id="7583638at2"/>
<dbReference type="InterPro" id="IPR025127">
    <property type="entry name" value="DUF4054"/>
</dbReference>
<organism evidence="1 2">
    <name type="scientific">Rhizorhabdus histidinilytica</name>
    <dbReference type="NCBI Taxonomy" id="439228"/>
    <lineage>
        <taxon>Bacteria</taxon>
        <taxon>Pseudomonadati</taxon>
        <taxon>Pseudomonadota</taxon>
        <taxon>Alphaproteobacteria</taxon>
        <taxon>Sphingomonadales</taxon>
        <taxon>Sphingomonadaceae</taxon>
        <taxon>Rhizorhabdus</taxon>
    </lineage>
</organism>
<dbReference type="RefSeq" id="WP_079647492.1">
    <property type="nucleotide sequence ID" value="NZ_FUYM01000003.1"/>
</dbReference>
<gene>
    <name evidence="1" type="ORF">SAMN06295920_103165</name>
</gene>
<dbReference type="Proteomes" id="UP000189818">
    <property type="component" value="Unassembled WGS sequence"/>
</dbReference>
<evidence type="ECO:0000313" key="1">
    <source>
        <dbReference type="EMBL" id="SKB48943.1"/>
    </source>
</evidence>
<dbReference type="Pfam" id="PF13262">
    <property type="entry name" value="DUF4054"/>
    <property type="match status" value="1"/>
</dbReference>